<gene>
    <name evidence="1" type="ORF">SCHPADRAFT_644616</name>
</gene>
<keyword evidence="2" id="KW-1185">Reference proteome</keyword>
<sequence>MGHYTFLPQASPFFEIRHSSKPQRIGVKDRLPRSSSFQAHFSGTLAGPLTNLPNCGKPTIYPYSDLVLFDQPKVRGRPRLCRLRLTKILLRSLSNVIHPHCGDAQKEGGPGGLVLKGHRHLRPSPSLQCSDGITSRKSYLNRPPITSLVHCGETQRAMRRVTRFVQLSTEGAYRSADPPVPYVCKRRAGTSKIILRFVALP</sequence>
<dbReference type="EMBL" id="KQ086133">
    <property type="protein sequence ID" value="KLO07545.1"/>
    <property type="molecule type" value="Genomic_DNA"/>
</dbReference>
<name>A0A0H2R6V9_9AGAM</name>
<dbReference type="Proteomes" id="UP000053477">
    <property type="component" value="Unassembled WGS sequence"/>
</dbReference>
<evidence type="ECO:0000313" key="1">
    <source>
        <dbReference type="EMBL" id="KLO07545.1"/>
    </source>
</evidence>
<accession>A0A0H2R6V9</accession>
<evidence type="ECO:0000313" key="2">
    <source>
        <dbReference type="Proteomes" id="UP000053477"/>
    </source>
</evidence>
<dbReference type="AlphaFoldDB" id="A0A0H2R6V9"/>
<protein>
    <submittedName>
        <fullName evidence="1">Uncharacterized protein</fullName>
    </submittedName>
</protein>
<dbReference type="InParanoid" id="A0A0H2R6V9"/>
<reference evidence="1 2" key="1">
    <citation type="submission" date="2015-04" db="EMBL/GenBank/DDBJ databases">
        <title>Complete genome sequence of Schizopora paradoxa KUC8140, a cosmopolitan wood degrader in East Asia.</title>
        <authorList>
            <consortium name="DOE Joint Genome Institute"/>
            <person name="Min B."/>
            <person name="Park H."/>
            <person name="Jang Y."/>
            <person name="Kim J.-J."/>
            <person name="Kim K.H."/>
            <person name="Pangilinan J."/>
            <person name="Lipzen A."/>
            <person name="Riley R."/>
            <person name="Grigoriev I.V."/>
            <person name="Spatafora J.W."/>
            <person name="Choi I.-G."/>
        </authorList>
    </citation>
    <scope>NUCLEOTIDE SEQUENCE [LARGE SCALE GENOMIC DNA]</scope>
    <source>
        <strain evidence="1 2">KUC8140</strain>
    </source>
</reference>
<organism evidence="1 2">
    <name type="scientific">Schizopora paradoxa</name>
    <dbReference type="NCBI Taxonomy" id="27342"/>
    <lineage>
        <taxon>Eukaryota</taxon>
        <taxon>Fungi</taxon>
        <taxon>Dikarya</taxon>
        <taxon>Basidiomycota</taxon>
        <taxon>Agaricomycotina</taxon>
        <taxon>Agaricomycetes</taxon>
        <taxon>Hymenochaetales</taxon>
        <taxon>Schizoporaceae</taxon>
        <taxon>Schizopora</taxon>
    </lineage>
</organism>
<proteinExistence type="predicted"/>